<evidence type="ECO:0000313" key="1">
    <source>
        <dbReference type="EMBL" id="GAA4744554.1"/>
    </source>
</evidence>
<protein>
    <submittedName>
        <fullName evidence="1">Glutaredoxin family protein</fullName>
    </submittedName>
</protein>
<gene>
    <name evidence="1" type="ORF">GCM10023217_11870</name>
</gene>
<dbReference type="Gene3D" id="3.40.30.10">
    <property type="entry name" value="Glutaredoxin"/>
    <property type="match status" value="1"/>
</dbReference>
<comment type="caution">
    <text evidence="1">The sequence shown here is derived from an EMBL/GenBank/DDBJ whole genome shotgun (WGS) entry which is preliminary data.</text>
</comment>
<sequence length="101" mass="10868">MSAEQKSLPVVTLLTRAGCHLCTTARAQLETILADYALTPQVADVDELAAAGDPDPRAEYGDRVPVVLLDGVEHSYWEVDEPRLRADLVGAMELPPGSELP</sequence>
<accession>A0ABP8Z2B8</accession>
<dbReference type="RefSeq" id="WP_345312777.1">
    <property type="nucleotide sequence ID" value="NZ_BAABIE010000004.1"/>
</dbReference>
<dbReference type="Proteomes" id="UP001500822">
    <property type="component" value="Unassembled WGS sequence"/>
</dbReference>
<dbReference type="InterPro" id="IPR036249">
    <property type="entry name" value="Thioredoxin-like_sf"/>
</dbReference>
<dbReference type="Pfam" id="PF05768">
    <property type="entry name" value="Glrx-like"/>
    <property type="match status" value="1"/>
</dbReference>
<name>A0ABP8Z2B8_9ACTN</name>
<dbReference type="SUPFAM" id="SSF52833">
    <property type="entry name" value="Thioredoxin-like"/>
    <property type="match status" value="1"/>
</dbReference>
<organism evidence="1 2">
    <name type="scientific">Gordonia alkaliphila</name>
    <dbReference type="NCBI Taxonomy" id="1053547"/>
    <lineage>
        <taxon>Bacteria</taxon>
        <taxon>Bacillati</taxon>
        <taxon>Actinomycetota</taxon>
        <taxon>Actinomycetes</taxon>
        <taxon>Mycobacteriales</taxon>
        <taxon>Gordoniaceae</taxon>
        <taxon>Gordonia</taxon>
    </lineage>
</organism>
<dbReference type="EMBL" id="BAABIE010000004">
    <property type="protein sequence ID" value="GAA4744554.1"/>
    <property type="molecule type" value="Genomic_DNA"/>
</dbReference>
<evidence type="ECO:0000313" key="2">
    <source>
        <dbReference type="Proteomes" id="UP001500822"/>
    </source>
</evidence>
<dbReference type="InterPro" id="IPR008554">
    <property type="entry name" value="Glutaredoxin-like"/>
</dbReference>
<keyword evidence="2" id="KW-1185">Reference proteome</keyword>
<proteinExistence type="predicted"/>
<reference evidence="2" key="1">
    <citation type="journal article" date="2019" name="Int. J. Syst. Evol. Microbiol.">
        <title>The Global Catalogue of Microorganisms (GCM) 10K type strain sequencing project: providing services to taxonomists for standard genome sequencing and annotation.</title>
        <authorList>
            <consortium name="The Broad Institute Genomics Platform"/>
            <consortium name="The Broad Institute Genome Sequencing Center for Infectious Disease"/>
            <person name="Wu L."/>
            <person name="Ma J."/>
        </authorList>
    </citation>
    <scope>NUCLEOTIDE SEQUENCE [LARGE SCALE GENOMIC DNA]</scope>
    <source>
        <strain evidence="2">JCM 18077</strain>
    </source>
</reference>